<evidence type="ECO:0000313" key="2">
    <source>
        <dbReference type="EMBL" id="EBN2157073.1"/>
    </source>
</evidence>
<evidence type="ECO:0000313" key="3">
    <source>
        <dbReference type="EMBL" id="EBN2828368.1"/>
    </source>
</evidence>
<reference evidence="2" key="1">
    <citation type="submission" date="2018-06" db="EMBL/GenBank/DDBJ databases">
        <authorList>
            <consortium name="PulseNet: The National Subtyping Network for Foodborne Disease Surveillance"/>
            <person name="Tarr C.L."/>
            <person name="Trees E."/>
            <person name="Katz L.S."/>
            <person name="Carleton-Romer H.A."/>
            <person name="Stroika S."/>
            <person name="Kucerova Z."/>
            <person name="Roache K.F."/>
            <person name="Sabol A.L."/>
            <person name="Besser J."/>
            <person name="Gerner-Smidt P."/>
        </authorList>
    </citation>
    <scope>NUCLEOTIDE SEQUENCE</scope>
    <source>
        <strain evidence="2">PNUSAS041911</strain>
        <strain evidence="1">PNUSAS042495</strain>
        <strain evidence="3">PNUSAS042910</strain>
    </source>
</reference>
<gene>
    <name evidence="2" type="ORF">DMS94_22655</name>
    <name evidence="3" type="ORF">DOF78_17440</name>
    <name evidence="1" type="ORF">DOF85_22380</name>
</gene>
<comment type="caution">
    <text evidence="2">The sequence shown here is derived from an EMBL/GenBank/DDBJ whole genome shotgun (WGS) entry which is preliminary data.</text>
</comment>
<protein>
    <submittedName>
        <fullName evidence="2">Conjugal transfer protein TraJ</fullName>
    </submittedName>
</protein>
<organism evidence="2">
    <name type="scientific">Salmonella enterica</name>
    <name type="common">Salmonella choleraesuis</name>
    <dbReference type="NCBI Taxonomy" id="28901"/>
    <lineage>
        <taxon>Bacteria</taxon>
        <taxon>Pseudomonadati</taxon>
        <taxon>Pseudomonadota</taxon>
        <taxon>Gammaproteobacteria</taxon>
        <taxon>Enterobacterales</taxon>
        <taxon>Enterobacteriaceae</taxon>
        <taxon>Salmonella</taxon>
    </lineage>
</organism>
<dbReference type="AlphaFoldDB" id="A0A5T7VXH7"/>
<dbReference type="EMBL" id="AAGFCB010000036">
    <property type="protein sequence ID" value="EBN2157073.1"/>
    <property type="molecule type" value="Genomic_DNA"/>
</dbReference>
<name>A0A5T7VXH7_SALER</name>
<dbReference type="Gene3D" id="3.30.450.20">
    <property type="entry name" value="PAS domain"/>
    <property type="match status" value="1"/>
</dbReference>
<dbReference type="NCBIfam" id="NF010273">
    <property type="entry name" value="PRK13719.1-2"/>
    <property type="match status" value="1"/>
</dbReference>
<sequence length="215" mass="24861">MCAMDRRERALISQLHFPHSLGEAISFFKYPVCVRFEDGSFINANNCFEKIIGSSFNSCNEWFDSLTLECKLQLSRSEIESCSSIYGVNCNSDILLNNMLWSVIIESIITPEGYFFIWRFIFVADDNLSSFVVSKYSNELITHSDEYVGIEPYLIGFSHHYSSAKMNITVSKSKKKTMKLFKRYGFSSRDCWLDEMIRTGKILSLYTKVKGILRK</sequence>
<dbReference type="EMBL" id="AAGAQC010000019">
    <property type="protein sequence ID" value="EBL9210659.1"/>
    <property type="molecule type" value="Genomic_DNA"/>
</dbReference>
<proteinExistence type="predicted"/>
<accession>A0A5T7VXH7</accession>
<evidence type="ECO:0000313" key="1">
    <source>
        <dbReference type="EMBL" id="EBL9210659.1"/>
    </source>
</evidence>
<dbReference type="EMBL" id="AAGFHZ010000018">
    <property type="protein sequence ID" value="EBN2828368.1"/>
    <property type="molecule type" value="Genomic_DNA"/>
</dbReference>